<proteinExistence type="inferred from homology"/>
<dbReference type="GO" id="GO:0006457">
    <property type="term" value="P:protein folding"/>
    <property type="evidence" value="ECO:0007669"/>
    <property type="project" value="TreeGrafter"/>
</dbReference>
<dbReference type="AlphaFoldDB" id="A0A161XI52"/>
<reference evidence="12" key="1">
    <citation type="journal article" date="2016" name="Nat. Genet.">
        <title>A high-quality carrot genome assembly provides new insights into carotenoid accumulation and asterid genome evolution.</title>
        <authorList>
            <person name="Iorizzo M."/>
            <person name="Ellison S."/>
            <person name="Senalik D."/>
            <person name="Zeng P."/>
            <person name="Satapoomin P."/>
            <person name="Huang J."/>
            <person name="Bowman M."/>
            <person name="Iovene M."/>
            <person name="Sanseverino W."/>
            <person name="Cavagnaro P."/>
            <person name="Yildiz M."/>
            <person name="Macko-Podgorni A."/>
            <person name="Moranska E."/>
            <person name="Grzebelus E."/>
            <person name="Grzebelus D."/>
            <person name="Ashrafi H."/>
            <person name="Zheng Z."/>
            <person name="Cheng S."/>
            <person name="Spooner D."/>
            <person name="Van Deynze A."/>
            <person name="Simon P."/>
        </authorList>
    </citation>
    <scope>NUCLEOTIDE SEQUENCE</scope>
    <source>
        <tissue evidence="12">Leaf</tissue>
    </source>
</reference>
<dbReference type="GO" id="GO:0005788">
    <property type="term" value="C:endoplasmic reticulum lumen"/>
    <property type="evidence" value="ECO:0007669"/>
    <property type="project" value="UniProtKB-SubCell"/>
</dbReference>
<dbReference type="EMBL" id="CP093344">
    <property type="protein sequence ID" value="WOG89308.1"/>
    <property type="molecule type" value="Genomic_DNA"/>
</dbReference>
<dbReference type="PROSITE" id="PS51352">
    <property type="entry name" value="THIOREDOXIN_2"/>
    <property type="match status" value="2"/>
</dbReference>
<dbReference type="InterPro" id="IPR013766">
    <property type="entry name" value="Thioredoxin_domain"/>
</dbReference>
<dbReference type="InterPro" id="IPR036249">
    <property type="entry name" value="Thioredoxin-like_sf"/>
</dbReference>
<dbReference type="Pfam" id="PF00085">
    <property type="entry name" value="Thioredoxin"/>
    <property type="match status" value="2"/>
</dbReference>
<keyword evidence="6" id="KW-0677">Repeat</keyword>
<dbReference type="Gene3D" id="3.40.30.10">
    <property type="entry name" value="Glutaredoxin"/>
    <property type="match status" value="4"/>
</dbReference>
<evidence type="ECO:0000313" key="12">
    <source>
        <dbReference type="EMBL" id="WOG89308.1"/>
    </source>
</evidence>
<keyword evidence="5" id="KW-0732">Signal</keyword>
<comment type="catalytic activity">
    <reaction evidence="1">
        <text>Catalyzes the rearrangement of -S-S- bonds in proteins.</text>
        <dbReference type="EC" id="5.3.4.1"/>
    </reaction>
</comment>
<evidence type="ECO:0000256" key="4">
    <source>
        <dbReference type="ARBA" id="ARBA00012723"/>
    </source>
</evidence>
<dbReference type="CDD" id="cd02995">
    <property type="entry name" value="PDI_a_PDI_a'_C"/>
    <property type="match status" value="1"/>
</dbReference>
<keyword evidence="10" id="KW-0676">Redox-active center</keyword>
<evidence type="ECO:0000256" key="9">
    <source>
        <dbReference type="ARBA" id="ARBA00023235"/>
    </source>
</evidence>
<dbReference type="PANTHER" id="PTHR18929">
    <property type="entry name" value="PROTEIN DISULFIDE ISOMERASE"/>
    <property type="match status" value="1"/>
</dbReference>
<organism evidence="12 13">
    <name type="scientific">Daucus carota subsp. sativus</name>
    <name type="common">Carrot</name>
    <dbReference type="NCBI Taxonomy" id="79200"/>
    <lineage>
        <taxon>Eukaryota</taxon>
        <taxon>Viridiplantae</taxon>
        <taxon>Streptophyta</taxon>
        <taxon>Embryophyta</taxon>
        <taxon>Tracheophyta</taxon>
        <taxon>Spermatophyta</taxon>
        <taxon>Magnoliopsida</taxon>
        <taxon>eudicotyledons</taxon>
        <taxon>Gunneridae</taxon>
        <taxon>Pentapetalae</taxon>
        <taxon>asterids</taxon>
        <taxon>campanulids</taxon>
        <taxon>Apiales</taxon>
        <taxon>Apiaceae</taxon>
        <taxon>Apioideae</taxon>
        <taxon>Scandiceae</taxon>
        <taxon>Daucinae</taxon>
        <taxon>Daucus</taxon>
        <taxon>Daucus sect. Daucus</taxon>
    </lineage>
</organism>
<feature type="domain" description="Thioredoxin" evidence="11">
    <location>
        <begin position="374"/>
        <end position="515"/>
    </location>
</feature>
<evidence type="ECO:0000256" key="5">
    <source>
        <dbReference type="ARBA" id="ARBA00022729"/>
    </source>
</evidence>
<comment type="similarity">
    <text evidence="3">Belongs to the protein disulfide isomerase family.</text>
</comment>
<dbReference type="SUPFAM" id="SSF52833">
    <property type="entry name" value="Thioredoxin-like"/>
    <property type="match status" value="4"/>
</dbReference>
<dbReference type="Proteomes" id="UP000077755">
    <property type="component" value="Chromosome 2"/>
</dbReference>
<dbReference type="EC" id="5.3.4.1" evidence="4"/>
<dbReference type="OMA" id="FTPWCIN"/>
<sequence length="522" mass="58567">MYTPKPTSRFIFFALILTLLLSFSITVLSSVDEDADDLEGLDELLAIDEEEQDHVQSSDTDVLSRAQRVVLELNGDNSKKVIDGNEYVLVLGYAPWCAKSAELMPHFAEAAMSLKELGSQILMAKIDAERYPKAASVLGIKGFPTLLLFVNGTSQPFSGGLTSEEIVTWARKKTGVPVVRVSSEIEASEFVKKHTLYAVGFFEKFEGPDYEEFVKAAISDNEIQFAETSSIEVARILFPDIKASNHFLGLVKSEPEKFTSFENTFKVDNILQFLDDNKFPLVTLLTEINSARVYSSSNKLQVYVFSDVDELKNLIEPLQNIARKFKTQIMFIHVNIQVENLAKPFLTLFGLEDSEDTVVTAFDYKNGSKYLLEDPTPTKTEDFCLGILDGTVSPFYKSQPIPDNNESTILTIVGKTFDSLVLESNKNVFLEVHTPWCFSCETTSKQVEKLTKHFKGLETLTFARIDASANEHPKLQVNDYPTLLFYPAEDKTNPITLPTKSNLKDLAKLVNRYSKSHAKDEL</sequence>
<evidence type="ECO:0000256" key="6">
    <source>
        <dbReference type="ARBA" id="ARBA00022737"/>
    </source>
</evidence>
<dbReference type="CDD" id="cd02981">
    <property type="entry name" value="PDI_b_family"/>
    <property type="match status" value="1"/>
</dbReference>
<evidence type="ECO:0000259" key="11">
    <source>
        <dbReference type="PROSITE" id="PS51352"/>
    </source>
</evidence>
<comment type="subcellular location">
    <subcellularLocation>
        <location evidence="2">Endoplasmic reticulum lumen</location>
    </subcellularLocation>
</comment>
<evidence type="ECO:0000313" key="13">
    <source>
        <dbReference type="Proteomes" id="UP000077755"/>
    </source>
</evidence>
<dbReference type="FunFam" id="3.40.30.10:FF:000201">
    <property type="entry name" value="Protein disulfide isomerase-like 1-5"/>
    <property type="match status" value="1"/>
</dbReference>
<dbReference type="GO" id="GO:0034976">
    <property type="term" value="P:response to endoplasmic reticulum stress"/>
    <property type="evidence" value="ECO:0007669"/>
    <property type="project" value="TreeGrafter"/>
</dbReference>
<dbReference type="OrthoDB" id="427280at2759"/>
<dbReference type="FunFam" id="3.40.30.10:FF:000204">
    <property type="entry name" value="Protein disulfide isomerase-like 1-6"/>
    <property type="match status" value="1"/>
</dbReference>
<keyword evidence="13" id="KW-1185">Reference proteome</keyword>
<evidence type="ECO:0000256" key="2">
    <source>
        <dbReference type="ARBA" id="ARBA00004319"/>
    </source>
</evidence>
<accession>A0A161XI52</accession>
<dbReference type="CDD" id="cd02982">
    <property type="entry name" value="PDI_b'_family"/>
    <property type="match status" value="1"/>
</dbReference>
<dbReference type="CDD" id="cd02961">
    <property type="entry name" value="PDI_a_family"/>
    <property type="match status" value="1"/>
</dbReference>
<keyword evidence="8" id="KW-1015">Disulfide bond</keyword>
<dbReference type="FunFam" id="3.40.30.10:FF:000042">
    <property type="entry name" value="protein disulfide-isomerase A2"/>
    <property type="match status" value="1"/>
</dbReference>
<evidence type="ECO:0000256" key="3">
    <source>
        <dbReference type="ARBA" id="ARBA00006347"/>
    </source>
</evidence>
<dbReference type="Gramene" id="KZN06729">
    <property type="protein sequence ID" value="KZN06729"/>
    <property type="gene ID" value="DCAR_007566"/>
</dbReference>
<feature type="domain" description="Thioredoxin" evidence="11">
    <location>
        <begin position="44"/>
        <end position="175"/>
    </location>
</feature>
<dbReference type="KEGG" id="dcr:108210117"/>
<keyword evidence="7" id="KW-0256">Endoplasmic reticulum</keyword>
<keyword evidence="9" id="KW-0413">Isomerase</keyword>
<name>A0A161XI52_DAUCS</name>
<evidence type="ECO:0000256" key="1">
    <source>
        <dbReference type="ARBA" id="ARBA00001182"/>
    </source>
</evidence>
<protein>
    <recommendedName>
        <fullName evidence="4">protein disulfide-isomerase</fullName>
        <ecNumber evidence="4">5.3.4.1</ecNumber>
    </recommendedName>
</protein>
<dbReference type="Pfam" id="PF13848">
    <property type="entry name" value="Thioredoxin_6"/>
    <property type="match status" value="1"/>
</dbReference>
<dbReference type="PANTHER" id="PTHR18929:SF189">
    <property type="entry name" value="PROTEIN DISULFIDE ISOMERASE-LIKE 1-5-RELATED"/>
    <property type="match status" value="1"/>
</dbReference>
<gene>
    <name evidence="12" type="ORF">DCAR_0208546</name>
</gene>
<evidence type="ECO:0000256" key="7">
    <source>
        <dbReference type="ARBA" id="ARBA00022824"/>
    </source>
</evidence>
<evidence type="ECO:0000256" key="10">
    <source>
        <dbReference type="ARBA" id="ARBA00023284"/>
    </source>
</evidence>
<evidence type="ECO:0000256" key="8">
    <source>
        <dbReference type="ARBA" id="ARBA00023157"/>
    </source>
</evidence>
<reference evidence="12" key="2">
    <citation type="submission" date="2022-03" db="EMBL/GenBank/DDBJ databases">
        <title>Draft title - Genomic analysis of global carrot germplasm unveils the trajectory of domestication and the origin of high carotenoid orange carrot.</title>
        <authorList>
            <person name="Iorizzo M."/>
            <person name="Ellison S."/>
            <person name="Senalik D."/>
            <person name="Macko-Podgorni A."/>
            <person name="Grzebelus D."/>
            <person name="Bostan H."/>
            <person name="Rolling W."/>
            <person name="Curaba J."/>
            <person name="Simon P."/>
        </authorList>
    </citation>
    <scope>NUCLEOTIDE SEQUENCE</scope>
    <source>
        <tissue evidence="12">Leaf</tissue>
    </source>
</reference>
<dbReference type="GO" id="GO:0003756">
    <property type="term" value="F:protein disulfide isomerase activity"/>
    <property type="evidence" value="ECO:0007669"/>
    <property type="project" value="UniProtKB-EC"/>
</dbReference>